<dbReference type="InterPro" id="IPR000086">
    <property type="entry name" value="NUDIX_hydrolase_dom"/>
</dbReference>
<dbReference type="Gene3D" id="3.40.630.30">
    <property type="match status" value="1"/>
</dbReference>
<dbReference type="OrthoDB" id="447842at2759"/>
<dbReference type="Pfam" id="PF18290">
    <property type="entry name" value="Nudix_hydro"/>
    <property type="match status" value="1"/>
</dbReference>
<dbReference type="Pfam" id="PF00293">
    <property type="entry name" value="NUDIX"/>
    <property type="match status" value="1"/>
</dbReference>
<evidence type="ECO:0000256" key="2">
    <source>
        <dbReference type="ARBA" id="ARBA00022723"/>
    </source>
</evidence>
<comment type="caution">
    <text evidence="5">The sequence shown here is derived from an EMBL/GenBank/DDBJ whole genome shotgun (WGS) entry which is preliminary data.</text>
</comment>
<dbReference type="InterPro" id="IPR003293">
    <property type="entry name" value="Nudix_hydrolase6-like"/>
</dbReference>
<dbReference type="PANTHER" id="PTHR13994:SF26">
    <property type="entry name" value="NUDIX HYDROLASE 5-RELATED"/>
    <property type="match status" value="1"/>
</dbReference>
<evidence type="ECO:0000313" key="5">
    <source>
        <dbReference type="EMBL" id="KAF3954382.1"/>
    </source>
</evidence>
<dbReference type="EMBL" id="JRKL02003722">
    <property type="protein sequence ID" value="KAF3954382.1"/>
    <property type="molecule type" value="Genomic_DNA"/>
</dbReference>
<feature type="domain" description="Nudix hydrolase" evidence="4">
    <location>
        <begin position="226"/>
        <end position="358"/>
    </location>
</feature>
<dbReference type="GO" id="GO:0035529">
    <property type="term" value="F:NADH pyrophosphatase activity"/>
    <property type="evidence" value="ECO:0007669"/>
    <property type="project" value="TreeGrafter"/>
</dbReference>
<keyword evidence="6" id="KW-1185">Reference proteome</keyword>
<accession>A0A8J4QLY7</accession>
<dbReference type="CDD" id="cd04670">
    <property type="entry name" value="NUDIX_ASFGF2_Nudt6"/>
    <property type="match status" value="1"/>
</dbReference>
<dbReference type="Proteomes" id="UP000737018">
    <property type="component" value="Unassembled WGS sequence"/>
</dbReference>
<evidence type="ECO:0000259" key="4">
    <source>
        <dbReference type="PROSITE" id="PS51462"/>
    </source>
</evidence>
<dbReference type="FunFam" id="3.40.630.30:FF:000016">
    <property type="entry name" value="nudix hydrolase 2"/>
    <property type="match status" value="1"/>
</dbReference>
<dbReference type="PRINTS" id="PR01356">
    <property type="entry name" value="GFGPROTEIN"/>
</dbReference>
<name>A0A8J4QLY7_9ROSI</name>
<dbReference type="InterPro" id="IPR040618">
    <property type="entry name" value="Pre-Nudix"/>
</dbReference>
<comment type="similarity">
    <text evidence="1">Belongs to the Nudix hydrolase family.</text>
</comment>
<dbReference type="PANTHER" id="PTHR13994">
    <property type="entry name" value="NUDIX HYDROLASE RELATED"/>
    <property type="match status" value="1"/>
</dbReference>
<dbReference type="GO" id="GO:0046872">
    <property type="term" value="F:metal ion binding"/>
    <property type="evidence" value="ECO:0007669"/>
    <property type="project" value="UniProtKB-KW"/>
</dbReference>
<evidence type="ECO:0000256" key="1">
    <source>
        <dbReference type="ARBA" id="ARBA00005582"/>
    </source>
</evidence>
<gene>
    <name evidence="5" type="ORF">CMV_020262</name>
</gene>
<dbReference type="FunFam" id="3.90.79.10:FF:000015">
    <property type="entry name" value="Nudix hydrolase 8"/>
    <property type="match status" value="1"/>
</dbReference>
<dbReference type="Gene3D" id="3.90.79.10">
    <property type="entry name" value="Nucleoside Triphosphate Pyrophosphohydrolase"/>
    <property type="match status" value="1"/>
</dbReference>
<reference evidence="5" key="1">
    <citation type="submission" date="2020-03" db="EMBL/GenBank/DDBJ databases">
        <title>Castanea mollissima Vanexum genome sequencing.</title>
        <authorList>
            <person name="Staton M."/>
        </authorList>
    </citation>
    <scope>NUCLEOTIDE SEQUENCE</scope>
    <source>
        <tissue evidence="5">Leaf</tissue>
    </source>
</reference>
<protein>
    <recommendedName>
        <fullName evidence="4">Nudix hydrolase domain-containing protein</fullName>
    </recommendedName>
</protein>
<dbReference type="AlphaFoldDB" id="A0A8J4QLY7"/>
<dbReference type="InterPro" id="IPR015797">
    <property type="entry name" value="NUDIX_hydrolase-like_dom_sf"/>
</dbReference>
<keyword evidence="2" id="KW-0479">Metal-binding</keyword>
<sequence>MKDPRLTACQDRPYPFSTRPVSLMEICQLHGIIGANSWSFRFKVCRQGNCPLGSELYNQLLRSRVSAINLLYLFLSTNKKTLQASSFAAAPPPLPKRPFLGDRFSFMIKNMSILTSSMSVEKQFMPENRVQQVELLNSINDLHGGVVVNIEQPMDSRVFSPLLRASISQWRQQGKRGVWIKLPIEHANLVEAAVKEGFRYHHAEPDYLMLVCWLPETTDTIPQNASHRVGVGAFVMNNQREVLVVQENSGKFKGTGVWKLPTGVVNEGEDLCTSVIREVKEETGVETEFVEVLAFRQSHKSFFGKSDLLFICMLQPRTFDIEKQDLEIEAAQWMPIEDYAAQPFIQKQELFNFVAKICLSKSDRNYVGFSPLATTTASGKTSYLYFNNQNMKHLVTSDNQQ</sequence>
<proteinExistence type="inferred from homology"/>
<organism evidence="5 6">
    <name type="scientific">Castanea mollissima</name>
    <name type="common">Chinese chestnut</name>
    <dbReference type="NCBI Taxonomy" id="60419"/>
    <lineage>
        <taxon>Eukaryota</taxon>
        <taxon>Viridiplantae</taxon>
        <taxon>Streptophyta</taxon>
        <taxon>Embryophyta</taxon>
        <taxon>Tracheophyta</taxon>
        <taxon>Spermatophyta</taxon>
        <taxon>Magnoliopsida</taxon>
        <taxon>eudicotyledons</taxon>
        <taxon>Gunneridae</taxon>
        <taxon>Pentapetalae</taxon>
        <taxon>rosids</taxon>
        <taxon>fabids</taxon>
        <taxon>Fagales</taxon>
        <taxon>Fagaceae</taxon>
        <taxon>Castanea</taxon>
    </lineage>
</organism>
<dbReference type="GO" id="GO:0051287">
    <property type="term" value="F:NAD binding"/>
    <property type="evidence" value="ECO:0007669"/>
    <property type="project" value="TreeGrafter"/>
</dbReference>
<keyword evidence="3" id="KW-0378">Hydrolase</keyword>
<dbReference type="SUPFAM" id="SSF55811">
    <property type="entry name" value="Nudix"/>
    <property type="match status" value="1"/>
</dbReference>
<dbReference type="GO" id="GO:0047631">
    <property type="term" value="F:ADP-ribose diphosphatase activity"/>
    <property type="evidence" value="ECO:0007669"/>
    <property type="project" value="TreeGrafter"/>
</dbReference>
<evidence type="ECO:0000313" key="6">
    <source>
        <dbReference type="Proteomes" id="UP000737018"/>
    </source>
</evidence>
<evidence type="ECO:0000256" key="3">
    <source>
        <dbReference type="ARBA" id="ARBA00022801"/>
    </source>
</evidence>
<dbReference type="PROSITE" id="PS51462">
    <property type="entry name" value="NUDIX"/>
    <property type="match status" value="1"/>
</dbReference>